<dbReference type="PANTHER" id="PTHR46889">
    <property type="entry name" value="TRANSPOSASE INSF FOR INSERTION SEQUENCE IS3B-RELATED"/>
    <property type="match status" value="1"/>
</dbReference>
<name>A0A2H1E7D6_9FLAO</name>
<dbReference type="NCBIfam" id="NF033516">
    <property type="entry name" value="transpos_IS3"/>
    <property type="match status" value="1"/>
</dbReference>
<gene>
    <name evidence="2" type="ORF">MARIT_0497</name>
</gene>
<dbReference type="PROSITE" id="PS50994">
    <property type="entry name" value="INTEGRASE"/>
    <property type="match status" value="1"/>
</dbReference>
<accession>A0A2H1E7D6</accession>
<proteinExistence type="predicted"/>
<sequence length="294" mass="35064">MRYQFILKNVSVYPVEKMCKCMKVRKNAYYYWLKHKDVIKVLPSKVLLKERIKFHFEQSREIYGSYRIQKMLEREGLVYARSYIGLIMKELGLKSILKRKYVATTNSNHNLSIAKNELDRNFTSLKLGEKWVSDITYIRVNDHWNYLTTIIDLADKRVVGWSLSKDMTTENTIMKAWNLASNNRAITNKFIFHSDRGVQYASNKITNLFSFNRKITQSMSRKGNCWDNAVAESFFKTIKHQWLYRFKYSSYKQLFSSIEDYINWYNNERLHSSLGYISPLEMEVKIRMNFNKAA</sequence>
<dbReference type="Proteomes" id="UP000231564">
    <property type="component" value="Chromosome MARIT"/>
</dbReference>
<dbReference type="Pfam" id="PF13683">
    <property type="entry name" value="rve_3"/>
    <property type="match status" value="1"/>
</dbReference>
<dbReference type="EMBL" id="LT634361">
    <property type="protein sequence ID" value="SFZ80392.1"/>
    <property type="molecule type" value="Genomic_DNA"/>
</dbReference>
<reference evidence="2 3" key="1">
    <citation type="submission" date="2016-11" db="EMBL/GenBank/DDBJ databases">
        <authorList>
            <person name="Jaros S."/>
            <person name="Januszkiewicz K."/>
            <person name="Wedrychowicz H."/>
        </authorList>
    </citation>
    <scope>NUCLEOTIDE SEQUENCE [LARGE SCALE GENOMIC DNA]</scope>
    <source>
        <strain evidence="2">NCIMB 2154T</strain>
    </source>
</reference>
<dbReference type="KEGG" id="tmar:MARIT_0497"/>
<dbReference type="InterPro" id="IPR048020">
    <property type="entry name" value="Transpos_IS3"/>
</dbReference>
<dbReference type="GO" id="GO:0003676">
    <property type="term" value="F:nucleic acid binding"/>
    <property type="evidence" value="ECO:0007669"/>
    <property type="project" value="InterPro"/>
</dbReference>
<dbReference type="Gene3D" id="3.30.420.10">
    <property type="entry name" value="Ribonuclease H-like superfamily/Ribonuclease H"/>
    <property type="match status" value="1"/>
</dbReference>
<dbReference type="PANTHER" id="PTHR46889:SF4">
    <property type="entry name" value="TRANSPOSASE INSO FOR INSERTION SEQUENCE ELEMENT IS911B-RELATED"/>
    <property type="match status" value="1"/>
</dbReference>
<feature type="domain" description="Integrase catalytic" evidence="1">
    <location>
        <begin position="122"/>
        <end position="287"/>
    </location>
</feature>
<dbReference type="Pfam" id="PF13276">
    <property type="entry name" value="HTH_21"/>
    <property type="match status" value="1"/>
</dbReference>
<dbReference type="InterPro" id="IPR001584">
    <property type="entry name" value="Integrase_cat-core"/>
</dbReference>
<keyword evidence="3" id="KW-1185">Reference proteome</keyword>
<evidence type="ECO:0000313" key="3">
    <source>
        <dbReference type="Proteomes" id="UP000231564"/>
    </source>
</evidence>
<dbReference type="InterPro" id="IPR050900">
    <property type="entry name" value="Transposase_IS3/IS150/IS904"/>
</dbReference>
<dbReference type="InterPro" id="IPR012337">
    <property type="entry name" value="RNaseH-like_sf"/>
</dbReference>
<dbReference type="GO" id="GO:0015074">
    <property type="term" value="P:DNA integration"/>
    <property type="evidence" value="ECO:0007669"/>
    <property type="project" value="InterPro"/>
</dbReference>
<dbReference type="InterPro" id="IPR025948">
    <property type="entry name" value="HTH-like_dom"/>
</dbReference>
<evidence type="ECO:0000259" key="1">
    <source>
        <dbReference type="PROSITE" id="PS50994"/>
    </source>
</evidence>
<evidence type="ECO:0000313" key="2">
    <source>
        <dbReference type="EMBL" id="SFZ80392.1"/>
    </source>
</evidence>
<organism evidence="2 3">
    <name type="scientific">Tenacibaculum maritimum NCIMB 2154</name>
    <dbReference type="NCBI Taxonomy" id="1349785"/>
    <lineage>
        <taxon>Bacteria</taxon>
        <taxon>Pseudomonadati</taxon>
        <taxon>Bacteroidota</taxon>
        <taxon>Flavobacteriia</taxon>
        <taxon>Flavobacteriales</taxon>
        <taxon>Flavobacteriaceae</taxon>
        <taxon>Tenacibaculum</taxon>
    </lineage>
</organism>
<protein>
    <submittedName>
        <fullName evidence="2">Transposase InsF for insertion sequence IS3</fullName>
    </submittedName>
</protein>
<dbReference type="InterPro" id="IPR036397">
    <property type="entry name" value="RNaseH_sf"/>
</dbReference>
<dbReference type="AlphaFoldDB" id="A0A2H1E7D6"/>
<dbReference type="SUPFAM" id="SSF53098">
    <property type="entry name" value="Ribonuclease H-like"/>
    <property type="match status" value="1"/>
</dbReference>